<dbReference type="Gene3D" id="3.40.50.2000">
    <property type="entry name" value="Glycogen Phosphorylase B"/>
    <property type="match status" value="2"/>
</dbReference>
<evidence type="ECO:0000259" key="2">
    <source>
        <dbReference type="Pfam" id="PF13439"/>
    </source>
</evidence>
<keyword evidence="4" id="KW-1185">Reference proteome</keyword>
<dbReference type="Pfam" id="PF00534">
    <property type="entry name" value="Glycos_transf_1"/>
    <property type="match status" value="1"/>
</dbReference>
<accession>A0ABS3T4G6</accession>
<evidence type="ECO:0000313" key="4">
    <source>
        <dbReference type="Proteomes" id="UP000676776"/>
    </source>
</evidence>
<dbReference type="Proteomes" id="UP000676776">
    <property type="component" value="Unassembled WGS sequence"/>
</dbReference>
<reference evidence="3 4" key="1">
    <citation type="submission" date="2021-03" db="EMBL/GenBank/DDBJ databases">
        <title>Winogradskyella sp. nov., isolated from costal sediment.</title>
        <authorList>
            <person name="Gao C."/>
        </authorList>
    </citation>
    <scope>NUCLEOTIDE SEQUENCE [LARGE SCALE GENOMIC DNA]</scope>
    <source>
        <strain evidence="3 4">DF17</strain>
    </source>
</reference>
<dbReference type="PANTHER" id="PTHR12526">
    <property type="entry name" value="GLYCOSYLTRANSFERASE"/>
    <property type="match status" value="1"/>
</dbReference>
<comment type="caution">
    <text evidence="3">The sequence shown here is derived from an EMBL/GenBank/DDBJ whole genome shotgun (WGS) entry which is preliminary data.</text>
</comment>
<dbReference type="InterPro" id="IPR001296">
    <property type="entry name" value="Glyco_trans_1"/>
</dbReference>
<dbReference type="InterPro" id="IPR028098">
    <property type="entry name" value="Glyco_trans_4-like_N"/>
</dbReference>
<dbReference type="RefSeq" id="WP_208155000.1">
    <property type="nucleotide sequence ID" value="NZ_JAGEVF010000011.1"/>
</dbReference>
<name>A0ABS3T4G6_9FLAO</name>
<gene>
    <name evidence="3" type="ORF">J4050_12875</name>
</gene>
<evidence type="ECO:0000259" key="1">
    <source>
        <dbReference type="Pfam" id="PF00534"/>
    </source>
</evidence>
<sequence length="363" mass="41027">MIKPRIKKICIVVSSLGGGGAERASGLLSKILYNLGHEVHVVSVMDNIEFPYSGQLLNLGALKPKKNTIGSRISRYGVLKRYLAQHNFDYIIDTRTRIGSLKEFIISKFLYKARQTIYVVHSSNLKAYLNTSKRLGKLLYGNAHRIVAVSNSIAKKIEDIYKVKNVTTIYNAMDVTYVQNENRDKREFESYILFYGRLIDDIKNISLLLEAYSKSNLIQAKIKLKILGEGEDKTKLKHKVKALGLNSHVQFLSYNTNPFQIVSDAIFVVLTSRYEGFPMVIVESLSMGTPVVSVDCETGPNEIIIHKKNGLLVENHNAEAFANAMNLMLEDKDLYLHCKANAAESVERFSMEKIAQQWNKLIT</sequence>
<dbReference type="EMBL" id="JAGEVF010000011">
    <property type="protein sequence ID" value="MBO3117643.1"/>
    <property type="molecule type" value="Genomic_DNA"/>
</dbReference>
<feature type="domain" description="Glycosyltransferase subfamily 4-like N-terminal" evidence="2">
    <location>
        <begin position="19"/>
        <end position="175"/>
    </location>
</feature>
<dbReference type="PANTHER" id="PTHR12526:SF630">
    <property type="entry name" value="GLYCOSYLTRANSFERASE"/>
    <property type="match status" value="1"/>
</dbReference>
<organism evidence="3 4">
    <name type="scientific">Winogradskyella pelagia</name>
    <dbReference type="NCBI Taxonomy" id="2819984"/>
    <lineage>
        <taxon>Bacteria</taxon>
        <taxon>Pseudomonadati</taxon>
        <taxon>Bacteroidota</taxon>
        <taxon>Flavobacteriia</taxon>
        <taxon>Flavobacteriales</taxon>
        <taxon>Flavobacteriaceae</taxon>
        <taxon>Winogradskyella</taxon>
    </lineage>
</organism>
<feature type="domain" description="Glycosyl transferase family 1" evidence="1">
    <location>
        <begin position="184"/>
        <end position="344"/>
    </location>
</feature>
<protein>
    <submittedName>
        <fullName evidence="3">Glycosyltransferase</fullName>
    </submittedName>
</protein>
<proteinExistence type="predicted"/>
<dbReference type="Pfam" id="PF13439">
    <property type="entry name" value="Glyco_transf_4"/>
    <property type="match status" value="1"/>
</dbReference>
<dbReference type="SUPFAM" id="SSF53756">
    <property type="entry name" value="UDP-Glycosyltransferase/glycogen phosphorylase"/>
    <property type="match status" value="1"/>
</dbReference>
<evidence type="ECO:0000313" key="3">
    <source>
        <dbReference type="EMBL" id="MBO3117643.1"/>
    </source>
</evidence>